<organism evidence="3 4">
    <name type="scientific">Nocardioides cavernaquae</name>
    <dbReference type="NCBI Taxonomy" id="2321396"/>
    <lineage>
        <taxon>Bacteria</taxon>
        <taxon>Bacillati</taxon>
        <taxon>Actinomycetota</taxon>
        <taxon>Actinomycetes</taxon>
        <taxon>Propionibacteriales</taxon>
        <taxon>Nocardioidaceae</taxon>
        <taxon>Nocardioides</taxon>
    </lineage>
</organism>
<feature type="domain" description="Mycothiol-dependent maleylpyruvate isomerase metal-binding" evidence="2">
    <location>
        <begin position="14"/>
        <end position="133"/>
    </location>
</feature>
<dbReference type="Pfam" id="PF11716">
    <property type="entry name" value="MDMPI_N"/>
    <property type="match status" value="1"/>
</dbReference>
<dbReference type="OrthoDB" id="3671213at2"/>
<dbReference type="InterPro" id="IPR024344">
    <property type="entry name" value="MDMPI_metal-binding"/>
</dbReference>
<protein>
    <submittedName>
        <fullName evidence="3">Maleylpyruvate isomerase family mycothiol-dependent enzyme</fullName>
    </submittedName>
</protein>
<dbReference type="NCBIfam" id="TIGR03083">
    <property type="entry name" value="maleylpyruvate isomerase family mycothiol-dependent enzyme"/>
    <property type="match status" value="1"/>
</dbReference>
<evidence type="ECO:0000259" key="1">
    <source>
        <dbReference type="Pfam" id="PF07398"/>
    </source>
</evidence>
<dbReference type="InterPro" id="IPR010872">
    <property type="entry name" value="MDMPI_C-term_domain"/>
</dbReference>
<reference evidence="4" key="1">
    <citation type="submission" date="2018-09" db="EMBL/GenBank/DDBJ databases">
        <authorList>
            <person name="Zhu H."/>
        </authorList>
    </citation>
    <scope>NUCLEOTIDE SEQUENCE [LARGE SCALE GENOMIC DNA]</scope>
    <source>
        <strain evidence="4">K1W22B-1</strain>
    </source>
</reference>
<gene>
    <name evidence="3" type="ORF">D4739_06100</name>
</gene>
<evidence type="ECO:0000313" key="4">
    <source>
        <dbReference type="Proteomes" id="UP000276542"/>
    </source>
</evidence>
<dbReference type="RefSeq" id="WP_120059738.1">
    <property type="nucleotide sequence ID" value="NZ_QYRP01000002.1"/>
</dbReference>
<sequence length="252" mass="27541">MPTTLSVTEHLEGLREALVSFVRYADRAGLRAGVPTTPDWNVRNLIAHQGMVHRWAAGNLRGLSSDPEALEREGQTSIDPVEWLRDGAIDFVTALTQAPETVGAPVFLHDAPGPRQFWARRQCHETTIHAVDAMAAALGRAPSGEETWIGPALALDGIDELVRGFLPRPKSTLRSDEPVTIAVRPDEGERAWLVSVSPEPAVTEEVSVADTRCAAADIQLTGGAVSLYLQLWNRAAAHAVPELWRERSRIVW</sequence>
<proteinExistence type="predicted"/>
<dbReference type="PANTHER" id="PTHR40758">
    <property type="entry name" value="CONSERVED PROTEIN"/>
    <property type="match status" value="1"/>
</dbReference>
<dbReference type="AlphaFoldDB" id="A0A3A5H573"/>
<keyword evidence="3" id="KW-0413">Isomerase</keyword>
<dbReference type="InterPro" id="IPR017517">
    <property type="entry name" value="Maleyloyr_isom"/>
</dbReference>
<dbReference type="GO" id="GO:0046872">
    <property type="term" value="F:metal ion binding"/>
    <property type="evidence" value="ECO:0007669"/>
    <property type="project" value="InterPro"/>
</dbReference>
<dbReference type="GO" id="GO:0016853">
    <property type="term" value="F:isomerase activity"/>
    <property type="evidence" value="ECO:0007669"/>
    <property type="project" value="UniProtKB-KW"/>
</dbReference>
<evidence type="ECO:0000259" key="2">
    <source>
        <dbReference type="Pfam" id="PF11716"/>
    </source>
</evidence>
<evidence type="ECO:0000313" key="3">
    <source>
        <dbReference type="EMBL" id="RJS45839.1"/>
    </source>
</evidence>
<feature type="domain" description="MDMPI C-terminal" evidence="1">
    <location>
        <begin position="153"/>
        <end position="235"/>
    </location>
</feature>
<comment type="caution">
    <text evidence="3">The sequence shown here is derived from an EMBL/GenBank/DDBJ whole genome shotgun (WGS) entry which is preliminary data.</text>
</comment>
<keyword evidence="3" id="KW-0670">Pyruvate</keyword>
<accession>A0A3A5H573</accession>
<dbReference type="PANTHER" id="PTHR40758:SF1">
    <property type="entry name" value="CONSERVED PROTEIN"/>
    <property type="match status" value="1"/>
</dbReference>
<keyword evidence="4" id="KW-1185">Reference proteome</keyword>
<dbReference type="EMBL" id="QYRP01000002">
    <property type="protein sequence ID" value="RJS45839.1"/>
    <property type="molecule type" value="Genomic_DNA"/>
</dbReference>
<dbReference type="GO" id="GO:0005886">
    <property type="term" value="C:plasma membrane"/>
    <property type="evidence" value="ECO:0007669"/>
    <property type="project" value="TreeGrafter"/>
</dbReference>
<name>A0A3A5H573_9ACTN</name>
<dbReference type="Pfam" id="PF07398">
    <property type="entry name" value="MDMPI_C"/>
    <property type="match status" value="1"/>
</dbReference>
<dbReference type="Proteomes" id="UP000276542">
    <property type="component" value="Unassembled WGS sequence"/>
</dbReference>